<proteinExistence type="predicted"/>
<feature type="region of interest" description="Disordered" evidence="1">
    <location>
        <begin position="136"/>
        <end position="162"/>
    </location>
</feature>
<dbReference type="OrthoDB" id="4127862at2759"/>
<dbReference type="RefSeq" id="XP_033684316.1">
    <property type="nucleotide sequence ID" value="XM_033829054.1"/>
</dbReference>
<protein>
    <submittedName>
        <fullName evidence="2">Uncharacterized protein</fullName>
    </submittedName>
</protein>
<feature type="region of interest" description="Disordered" evidence="1">
    <location>
        <begin position="1"/>
        <end position="39"/>
    </location>
</feature>
<evidence type="ECO:0000256" key="1">
    <source>
        <dbReference type="SAM" id="MobiDB-lite"/>
    </source>
</evidence>
<sequence length="162" mass="19178">MVMEKFGKLVKRKKPSPQPAVPPIEAAHHPKPGDIPITRRKRQLIQPAELRQLRELIRCRYALDVEIWSDRNVKFYQRDRAIENMRKSMAALARIQRTVEAWDKRDFFASDDEYMKFRELKRRVLEEGKRDWASHPPWEKALQNGNANSHGGLGMLDQDNYR</sequence>
<evidence type="ECO:0000313" key="3">
    <source>
        <dbReference type="Proteomes" id="UP000800094"/>
    </source>
</evidence>
<reference evidence="2" key="1">
    <citation type="journal article" date="2020" name="Stud. Mycol.">
        <title>101 Dothideomycetes genomes: a test case for predicting lifestyles and emergence of pathogens.</title>
        <authorList>
            <person name="Haridas S."/>
            <person name="Albert R."/>
            <person name="Binder M."/>
            <person name="Bloem J."/>
            <person name="Labutti K."/>
            <person name="Salamov A."/>
            <person name="Andreopoulos B."/>
            <person name="Baker S."/>
            <person name="Barry K."/>
            <person name="Bills G."/>
            <person name="Bluhm B."/>
            <person name="Cannon C."/>
            <person name="Castanera R."/>
            <person name="Culley D."/>
            <person name="Daum C."/>
            <person name="Ezra D."/>
            <person name="Gonzalez J."/>
            <person name="Henrissat B."/>
            <person name="Kuo A."/>
            <person name="Liang C."/>
            <person name="Lipzen A."/>
            <person name="Lutzoni F."/>
            <person name="Magnuson J."/>
            <person name="Mondo S."/>
            <person name="Nolan M."/>
            <person name="Ohm R."/>
            <person name="Pangilinan J."/>
            <person name="Park H.-J."/>
            <person name="Ramirez L."/>
            <person name="Alfaro M."/>
            <person name="Sun H."/>
            <person name="Tritt A."/>
            <person name="Yoshinaga Y."/>
            <person name="Zwiers L.-H."/>
            <person name="Turgeon B."/>
            <person name="Goodwin S."/>
            <person name="Spatafora J."/>
            <person name="Crous P."/>
            <person name="Grigoriev I."/>
        </authorList>
    </citation>
    <scope>NUCLEOTIDE SEQUENCE</scope>
    <source>
        <strain evidence="2">CBS 122368</strain>
    </source>
</reference>
<dbReference type="Proteomes" id="UP000800094">
    <property type="component" value="Unassembled WGS sequence"/>
</dbReference>
<gene>
    <name evidence="2" type="ORF">BU26DRAFT_519430</name>
</gene>
<dbReference type="EMBL" id="ML987195">
    <property type="protein sequence ID" value="KAF2249312.1"/>
    <property type="molecule type" value="Genomic_DNA"/>
</dbReference>
<dbReference type="GeneID" id="54582384"/>
<organism evidence="2 3">
    <name type="scientific">Trematosphaeria pertusa</name>
    <dbReference type="NCBI Taxonomy" id="390896"/>
    <lineage>
        <taxon>Eukaryota</taxon>
        <taxon>Fungi</taxon>
        <taxon>Dikarya</taxon>
        <taxon>Ascomycota</taxon>
        <taxon>Pezizomycotina</taxon>
        <taxon>Dothideomycetes</taxon>
        <taxon>Pleosporomycetidae</taxon>
        <taxon>Pleosporales</taxon>
        <taxon>Massarineae</taxon>
        <taxon>Trematosphaeriaceae</taxon>
        <taxon>Trematosphaeria</taxon>
    </lineage>
</organism>
<dbReference type="AlphaFoldDB" id="A0A6A6IHF2"/>
<name>A0A6A6IHF2_9PLEO</name>
<accession>A0A6A6IHF2</accession>
<keyword evidence="3" id="KW-1185">Reference proteome</keyword>
<evidence type="ECO:0000313" key="2">
    <source>
        <dbReference type="EMBL" id="KAF2249312.1"/>
    </source>
</evidence>